<dbReference type="InterPro" id="IPR036237">
    <property type="entry name" value="Xyl_isomerase-like_sf"/>
</dbReference>
<sequence length="332" mass="36756">MRCESFSKTPIGGPRVSPGRWPIRSTCTAGWSNCSTRRRRRPGGTIVSHSEIPCPRAGIGDEAHAALSRQIEAVTELGWNRLELRSIGGTALADLDDTAFARAAMLLARSGVDVVCLDSRIGNWGRPITAPFADDMAELRVLCLRAAALNCRHIRIMSYPNDGLPERDWAAEALHRIRELTALAADHGLILLHENCAGWAGTDPRRAADLLHTIDSPALRLLFDTGNGPAHGYPDFDYLETVIDLIDHVHIKDAVHRPEGVRYVHPGEGECRVADSIRLLLDHGYSGVFSIEPHLTLRPHETMTELTDITEFVDYGRYFDEFLSALLREEVS</sequence>
<dbReference type="SUPFAM" id="SSF51658">
    <property type="entry name" value="Xylose isomerase-like"/>
    <property type="match status" value="1"/>
</dbReference>
<dbReference type="GO" id="GO:0016853">
    <property type="term" value="F:isomerase activity"/>
    <property type="evidence" value="ECO:0007669"/>
    <property type="project" value="UniProtKB-KW"/>
</dbReference>
<organism evidence="2 3">
    <name type="scientific">Nocardia terpenica</name>
    <dbReference type="NCBI Taxonomy" id="455432"/>
    <lineage>
        <taxon>Bacteria</taxon>
        <taxon>Bacillati</taxon>
        <taxon>Actinomycetota</taxon>
        <taxon>Actinomycetes</taxon>
        <taxon>Mycobacteriales</taxon>
        <taxon>Nocardiaceae</taxon>
        <taxon>Nocardia</taxon>
    </lineage>
</organism>
<reference evidence="2 3" key="1">
    <citation type="submission" date="2017-10" db="EMBL/GenBank/DDBJ databases">
        <title>Comparative genomics between pathogenic Norcardia.</title>
        <authorList>
            <person name="Zeng L."/>
        </authorList>
    </citation>
    <scope>NUCLEOTIDE SEQUENCE [LARGE SCALE GENOMIC DNA]</scope>
    <source>
        <strain evidence="2 3">NC_YFY_NT001</strain>
    </source>
</reference>
<dbReference type="Gene3D" id="3.20.20.150">
    <property type="entry name" value="Divalent-metal-dependent TIM barrel enzymes"/>
    <property type="match status" value="1"/>
</dbReference>
<dbReference type="InterPro" id="IPR013022">
    <property type="entry name" value="Xyl_isomerase-like_TIM-brl"/>
</dbReference>
<dbReference type="AlphaFoldDB" id="A0A291RER2"/>
<dbReference type="PANTHER" id="PTHR12110">
    <property type="entry name" value="HYDROXYPYRUVATE ISOMERASE"/>
    <property type="match status" value="1"/>
</dbReference>
<dbReference type="Proteomes" id="UP000221961">
    <property type="component" value="Chromosome"/>
</dbReference>
<keyword evidence="2" id="KW-0413">Isomerase</keyword>
<feature type="domain" description="Xylose isomerase-like TIM barrel" evidence="1">
    <location>
        <begin position="72"/>
        <end position="294"/>
    </location>
</feature>
<dbReference type="InterPro" id="IPR050312">
    <property type="entry name" value="IolE/XylAMocC-like"/>
</dbReference>
<accession>A0A291RER2</accession>
<evidence type="ECO:0000313" key="2">
    <source>
        <dbReference type="EMBL" id="ATL65624.1"/>
    </source>
</evidence>
<name>A0A291RER2_9NOCA</name>
<evidence type="ECO:0000259" key="1">
    <source>
        <dbReference type="Pfam" id="PF01261"/>
    </source>
</evidence>
<dbReference type="KEGG" id="ntp:CRH09_04760"/>
<gene>
    <name evidence="2" type="ORF">CRH09_04760</name>
</gene>
<dbReference type="PANTHER" id="PTHR12110:SF21">
    <property type="entry name" value="XYLOSE ISOMERASE-LIKE TIM BARREL DOMAIN-CONTAINING PROTEIN"/>
    <property type="match status" value="1"/>
</dbReference>
<dbReference type="EMBL" id="CP023778">
    <property type="protein sequence ID" value="ATL65624.1"/>
    <property type="molecule type" value="Genomic_DNA"/>
</dbReference>
<protein>
    <submittedName>
        <fullName evidence="2">Xylose isomerase</fullName>
    </submittedName>
</protein>
<dbReference type="Pfam" id="PF01261">
    <property type="entry name" value="AP_endonuc_2"/>
    <property type="match status" value="1"/>
</dbReference>
<proteinExistence type="predicted"/>
<evidence type="ECO:0000313" key="3">
    <source>
        <dbReference type="Proteomes" id="UP000221961"/>
    </source>
</evidence>